<evidence type="ECO:0000313" key="2">
    <source>
        <dbReference type="Proteomes" id="UP001196413"/>
    </source>
</evidence>
<proteinExistence type="predicted"/>
<reference evidence="1" key="1">
    <citation type="submission" date="2021-06" db="EMBL/GenBank/DDBJ databases">
        <title>Parelaphostrongylus tenuis whole genome reference sequence.</title>
        <authorList>
            <person name="Garwood T.J."/>
            <person name="Larsen P.A."/>
            <person name="Fountain-Jones N.M."/>
            <person name="Garbe J.R."/>
            <person name="Macchietto M.G."/>
            <person name="Kania S.A."/>
            <person name="Gerhold R.W."/>
            <person name="Richards J.E."/>
            <person name="Wolf T.M."/>
        </authorList>
    </citation>
    <scope>NUCLEOTIDE SEQUENCE</scope>
    <source>
        <strain evidence="1">MNPRO001-30</strain>
        <tissue evidence="1">Meninges</tissue>
    </source>
</reference>
<gene>
    <name evidence="1" type="ORF">KIN20_011267</name>
</gene>
<comment type="caution">
    <text evidence="1">The sequence shown here is derived from an EMBL/GenBank/DDBJ whole genome shotgun (WGS) entry which is preliminary data.</text>
</comment>
<dbReference type="EMBL" id="JAHQIW010002032">
    <property type="protein sequence ID" value="KAJ1354354.1"/>
    <property type="molecule type" value="Genomic_DNA"/>
</dbReference>
<protein>
    <submittedName>
        <fullName evidence="1">Uncharacterized protein</fullName>
    </submittedName>
</protein>
<evidence type="ECO:0000313" key="1">
    <source>
        <dbReference type="EMBL" id="KAJ1354354.1"/>
    </source>
</evidence>
<sequence length="118" mass="13499">MPMRNELVSLLPHTLIKINITEWSTYVYLNRKYFRIFVKDGAEQGGHLRFQHGDQWHLGGSHIARSSFSQQNITQSVLDKRPIEFISKEPVCFGKKTARWKLANVDCVTPPPPPSPPA</sequence>
<dbReference type="Proteomes" id="UP001196413">
    <property type="component" value="Unassembled WGS sequence"/>
</dbReference>
<name>A0AAD5QLX5_PARTN</name>
<keyword evidence="2" id="KW-1185">Reference proteome</keyword>
<dbReference type="AlphaFoldDB" id="A0AAD5QLX5"/>
<accession>A0AAD5QLX5</accession>
<organism evidence="1 2">
    <name type="scientific">Parelaphostrongylus tenuis</name>
    <name type="common">Meningeal worm</name>
    <dbReference type="NCBI Taxonomy" id="148309"/>
    <lineage>
        <taxon>Eukaryota</taxon>
        <taxon>Metazoa</taxon>
        <taxon>Ecdysozoa</taxon>
        <taxon>Nematoda</taxon>
        <taxon>Chromadorea</taxon>
        <taxon>Rhabditida</taxon>
        <taxon>Rhabditina</taxon>
        <taxon>Rhabditomorpha</taxon>
        <taxon>Strongyloidea</taxon>
        <taxon>Metastrongylidae</taxon>
        <taxon>Parelaphostrongylus</taxon>
    </lineage>
</organism>